<dbReference type="EMBL" id="CP021425">
    <property type="protein sequence ID" value="ARU55718.1"/>
    <property type="molecule type" value="Genomic_DNA"/>
</dbReference>
<feature type="domain" description="BON" evidence="2">
    <location>
        <begin position="172"/>
        <end position="240"/>
    </location>
</feature>
<gene>
    <name evidence="3" type="ORF">OLMES_1643</name>
</gene>
<sequence length="255" mass="28138">MKPMSLCKQLMLAGLLVLQSLHTLADPILEQQAMQPAESNVTITSEQTTPITDESKSTLADEIRNNILESWRTGQIEAAFVLSNHLNARDIDVTVAGHTATLKGKVDDEIKKDLAGEVAINIEGVDEVRNNIIVQQDNRIIHEKRVIQEDTLAGVTAQTSPYDDDSHASWLADFSTTTRVQTRLVLNPHLQRSEINVQTTQGVVAITGRVTSEELRELVEYVVKNTKGVKGVHNLLEISIAASEQARYPQTAQNL</sequence>
<feature type="domain" description="BON" evidence="2">
    <location>
        <begin position="68"/>
        <end position="136"/>
    </location>
</feature>
<dbReference type="PANTHER" id="PTHR34606">
    <property type="entry name" value="BON DOMAIN-CONTAINING PROTEIN"/>
    <property type="match status" value="1"/>
</dbReference>
<dbReference type="SMART" id="SM00749">
    <property type="entry name" value="BON"/>
    <property type="match status" value="2"/>
</dbReference>
<keyword evidence="4" id="KW-1185">Reference proteome</keyword>
<dbReference type="InterPro" id="IPR014004">
    <property type="entry name" value="Transpt-assoc_nodulatn_dom_bac"/>
</dbReference>
<evidence type="ECO:0000256" key="1">
    <source>
        <dbReference type="SAM" id="SignalP"/>
    </source>
</evidence>
<dbReference type="InterPro" id="IPR007055">
    <property type="entry name" value="BON_dom"/>
</dbReference>
<evidence type="ECO:0000259" key="2">
    <source>
        <dbReference type="PROSITE" id="PS50914"/>
    </source>
</evidence>
<dbReference type="Gene3D" id="3.30.1340.30">
    <property type="match status" value="2"/>
</dbReference>
<feature type="chain" id="PRO_5012078541" evidence="1">
    <location>
        <begin position="26"/>
        <end position="255"/>
    </location>
</feature>
<reference evidence="3 4" key="1">
    <citation type="submission" date="2017-05" db="EMBL/GenBank/DDBJ databases">
        <title>Genomic insights into alkan degradation activity of Oleiphilus messinensis.</title>
        <authorList>
            <person name="Kozyavkin S.A."/>
            <person name="Slesarev A.I."/>
            <person name="Golyshin P.N."/>
            <person name="Korzhenkov A."/>
            <person name="Golyshina O.N."/>
            <person name="Toshchakov S.V."/>
        </authorList>
    </citation>
    <scope>NUCLEOTIDE SEQUENCE [LARGE SCALE GENOMIC DNA]</scope>
    <source>
        <strain evidence="3 4">ME102</strain>
    </source>
</reference>
<dbReference type="Pfam" id="PF04972">
    <property type="entry name" value="BON"/>
    <property type="match status" value="2"/>
</dbReference>
<accession>A0A1Y0I5F1</accession>
<keyword evidence="1" id="KW-0732">Signal</keyword>
<proteinExistence type="predicted"/>
<dbReference type="RefSeq" id="WP_087460791.1">
    <property type="nucleotide sequence ID" value="NZ_CP021425.1"/>
</dbReference>
<dbReference type="AlphaFoldDB" id="A0A1Y0I5F1"/>
<feature type="signal peptide" evidence="1">
    <location>
        <begin position="1"/>
        <end position="25"/>
    </location>
</feature>
<dbReference type="PROSITE" id="PS50914">
    <property type="entry name" value="BON"/>
    <property type="match status" value="2"/>
</dbReference>
<dbReference type="KEGG" id="ome:OLMES_1643"/>
<name>A0A1Y0I5F1_9GAMM</name>
<dbReference type="PANTHER" id="PTHR34606:SF15">
    <property type="entry name" value="BON DOMAIN-CONTAINING PROTEIN"/>
    <property type="match status" value="1"/>
</dbReference>
<dbReference type="OrthoDB" id="8910395at2"/>
<protein>
    <submittedName>
        <fullName evidence="3">BON superfamily periplasmic protein</fullName>
    </submittedName>
</protein>
<dbReference type="Proteomes" id="UP000196027">
    <property type="component" value="Chromosome"/>
</dbReference>
<dbReference type="InterPro" id="IPR051686">
    <property type="entry name" value="Lipoprotein_DolP"/>
</dbReference>
<evidence type="ECO:0000313" key="3">
    <source>
        <dbReference type="EMBL" id="ARU55718.1"/>
    </source>
</evidence>
<evidence type="ECO:0000313" key="4">
    <source>
        <dbReference type="Proteomes" id="UP000196027"/>
    </source>
</evidence>
<organism evidence="3 4">
    <name type="scientific">Oleiphilus messinensis</name>
    <dbReference type="NCBI Taxonomy" id="141451"/>
    <lineage>
        <taxon>Bacteria</taxon>
        <taxon>Pseudomonadati</taxon>
        <taxon>Pseudomonadota</taxon>
        <taxon>Gammaproteobacteria</taxon>
        <taxon>Oceanospirillales</taxon>
        <taxon>Oleiphilaceae</taxon>
        <taxon>Oleiphilus</taxon>
    </lineage>
</organism>